<keyword evidence="2" id="KW-1185">Reference proteome</keyword>
<evidence type="ECO:0000313" key="1">
    <source>
        <dbReference type="EMBL" id="TFE02892.1"/>
    </source>
</evidence>
<evidence type="ECO:0000313" key="2">
    <source>
        <dbReference type="Proteomes" id="UP000297776"/>
    </source>
</evidence>
<comment type="caution">
    <text evidence="1">The sequence shown here is derived from an EMBL/GenBank/DDBJ whole genome shotgun (WGS) entry which is preliminary data.</text>
</comment>
<reference evidence="1 2" key="1">
    <citation type="submission" date="2019-03" db="EMBL/GenBank/DDBJ databases">
        <authorList>
            <person name="Yang Y."/>
        </authorList>
    </citation>
    <scope>NUCLEOTIDE SEQUENCE [LARGE SCALE GENOMIC DNA]</scope>
    <source>
        <strain evidence="1 2">ASL-1</strain>
    </source>
</reference>
<gene>
    <name evidence="1" type="ORF">E2626_03545</name>
</gene>
<dbReference type="AlphaFoldDB" id="A0A4Y8LJR5"/>
<accession>A0A4Y8LJR5</accession>
<proteinExistence type="predicted"/>
<name>A0A4Y8LJR5_9BACL</name>
<dbReference type="RefSeq" id="WP_134379740.1">
    <property type="nucleotide sequence ID" value="NZ_SORX01000002.1"/>
</dbReference>
<dbReference type="OrthoDB" id="1955141at2"/>
<sequence length="96" mass="10394">MKPNLNQGAGALLQVIREEVQRQLTGGRRKREPRQHVLGTIDAAYANDGSRPSVVIDGDPSPIGPFPYLSHYEPSAGDRVLLAKSGNKYVVTGKIV</sequence>
<organism evidence="1 2">
    <name type="scientific">Jeotgalibacillus salarius</name>
    <dbReference type="NCBI Taxonomy" id="546023"/>
    <lineage>
        <taxon>Bacteria</taxon>
        <taxon>Bacillati</taxon>
        <taxon>Bacillota</taxon>
        <taxon>Bacilli</taxon>
        <taxon>Bacillales</taxon>
        <taxon>Caryophanaceae</taxon>
        <taxon>Jeotgalibacillus</taxon>
    </lineage>
</organism>
<evidence type="ECO:0008006" key="3">
    <source>
        <dbReference type="Google" id="ProtNLM"/>
    </source>
</evidence>
<dbReference type="EMBL" id="SORX01000002">
    <property type="protein sequence ID" value="TFE02892.1"/>
    <property type="molecule type" value="Genomic_DNA"/>
</dbReference>
<protein>
    <recommendedName>
        <fullName evidence="3">DUF2577 domain-containing protein</fullName>
    </recommendedName>
</protein>
<dbReference type="Proteomes" id="UP000297776">
    <property type="component" value="Unassembled WGS sequence"/>
</dbReference>